<proteinExistence type="predicted"/>
<gene>
    <name evidence="3" type="ORF">QQS21_011521</name>
</gene>
<protein>
    <recommendedName>
        <fullName evidence="2">PA14 domain-containing protein</fullName>
    </recommendedName>
</protein>
<dbReference type="AlphaFoldDB" id="A0AAJ0CD29"/>
<dbReference type="Proteomes" id="UP001251528">
    <property type="component" value="Unassembled WGS sequence"/>
</dbReference>
<dbReference type="PROSITE" id="PS51820">
    <property type="entry name" value="PA14"/>
    <property type="match status" value="1"/>
</dbReference>
<sequence length="230" mass="24732">MVHRAAVILSALVGIAISLPREAISPIGNDSPGHPGHMPKRTTVAASCLPRDCSRGITFSRYINPFNPKSTIYQPFEPSVLSSLKPIDQGTTQTIYISAADGVDSNAAILWKTYLYVCQEGTYKFTSRHPKDTAMTWLGEEHTKKPTVENADIGQFDGVSSLNEDMTVERALLAGTIYPITTLWGNNGVDGFVELGIEGPDGDMVNGSEGSGAYFVTRTCGSNSEGELKV</sequence>
<feature type="chain" id="PRO_5042477991" description="PA14 domain-containing protein" evidence="1">
    <location>
        <begin position="19"/>
        <end position="230"/>
    </location>
</feature>
<organism evidence="3 4">
    <name type="scientific">Conoideocrella luteorostrata</name>
    <dbReference type="NCBI Taxonomy" id="1105319"/>
    <lineage>
        <taxon>Eukaryota</taxon>
        <taxon>Fungi</taxon>
        <taxon>Dikarya</taxon>
        <taxon>Ascomycota</taxon>
        <taxon>Pezizomycotina</taxon>
        <taxon>Sordariomycetes</taxon>
        <taxon>Hypocreomycetidae</taxon>
        <taxon>Hypocreales</taxon>
        <taxon>Clavicipitaceae</taxon>
        <taxon>Conoideocrella</taxon>
    </lineage>
</organism>
<feature type="signal peptide" evidence="1">
    <location>
        <begin position="1"/>
        <end position="18"/>
    </location>
</feature>
<keyword evidence="4" id="KW-1185">Reference proteome</keyword>
<dbReference type="InterPro" id="IPR037524">
    <property type="entry name" value="PA14/GLEYA"/>
</dbReference>
<name>A0AAJ0CD29_9HYPO</name>
<evidence type="ECO:0000313" key="4">
    <source>
        <dbReference type="Proteomes" id="UP001251528"/>
    </source>
</evidence>
<dbReference type="Pfam" id="PF10528">
    <property type="entry name" value="GLEYA"/>
    <property type="match status" value="1"/>
</dbReference>
<dbReference type="Gene3D" id="2.60.120.1560">
    <property type="match status" value="1"/>
</dbReference>
<comment type="caution">
    <text evidence="3">The sequence shown here is derived from an EMBL/GenBank/DDBJ whole genome shotgun (WGS) entry which is preliminary data.</text>
</comment>
<accession>A0AAJ0CD29</accession>
<evidence type="ECO:0000256" key="1">
    <source>
        <dbReference type="SAM" id="SignalP"/>
    </source>
</evidence>
<dbReference type="InterPro" id="IPR018871">
    <property type="entry name" value="GLEYA_adhesin_domain"/>
</dbReference>
<feature type="domain" description="PA14" evidence="2">
    <location>
        <begin position="52"/>
        <end position="211"/>
    </location>
</feature>
<evidence type="ECO:0000313" key="3">
    <source>
        <dbReference type="EMBL" id="KAK2590784.1"/>
    </source>
</evidence>
<evidence type="ECO:0000259" key="2">
    <source>
        <dbReference type="PROSITE" id="PS51820"/>
    </source>
</evidence>
<dbReference type="EMBL" id="JASWJB010000396">
    <property type="protein sequence ID" value="KAK2590784.1"/>
    <property type="molecule type" value="Genomic_DNA"/>
</dbReference>
<keyword evidence="1" id="KW-0732">Signal</keyword>
<reference evidence="3" key="1">
    <citation type="submission" date="2023-06" db="EMBL/GenBank/DDBJ databases">
        <title>Conoideocrella luteorostrata (Hypocreales: Clavicipitaceae), a potential biocontrol fungus for elongate hemlock scale in United States Christmas tree production areas.</title>
        <authorList>
            <person name="Barrett H."/>
            <person name="Lovett B."/>
            <person name="Macias A.M."/>
            <person name="Stajich J.E."/>
            <person name="Kasson M.T."/>
        </authorList>
    </citation>
    <scope>NUCLEOTIDE SEQUENCE</scope>
    <source>
        <strain evidence="3">ARSEF 14590</strain>
    </source>
</reference>